<accession>A0AAE1FE74</accession>
<dbReference type="AlphaFoldDB" id="A0AAE1FE74"/>
<reference evidence="2" key="1">
    <citation type="submission" date="2023-10" db="EMBL/GenBank/DDBJ databases">
        <title>Genome assemblies of two species of porcelain crab, Petrolisthes cinctipes and Petrolisthes manimaculis (Anomura: Porcellanidae).</title>
        <authorList>
            <person name="Angst P."/>
        </authorList>
    </citation>
    <scope>NUCLEOTIDE SEQUENCE</scope>
    <source>
        <strain evidence="2">PB745_01</strain>
        <tissue evidence="2">Gill</tissue>
    </source>
</reference>
<name>A0AAE1FE74_PETCI</name>
<gene>
    <name evidence="2" type="ORF">Pcinc_022896</name>
</gene>
<feature type="compositionally biased region" description="Polar residues" evidence="1">
    <location>
        <begin position="60"/>
        <end position="76"/>
    </location>
</feature>
<evidence type="ECO:0000313" key="2">
    <source>
        <dbReference type="EMBL" id="KAK3871991.1"/>
    </source>
</evidence>
<proteinExistence type="predicted"/>
<comment type="caution">
    <text evidence="2">The sequence shown here is derived from an EMBL/GenBank/DDBJ whole genome shotgun (WGS) entry which is preliminary data.</text>
</comment>
<dbReference type="EMBL" id="JAWQEG010002437">
    <property type="protein sequence ID" value="KAK3871991.1"/>
    <property type="molecule type" value="Genomic_DNA"/>
</dbReference>
<feature type="compositionally biased region" description="Low complexity" evidence="1">
    <location>
        <begin position="77"/>
        <end position="87"/>
    </location>
</feature>
<protein>
    <submittedName>
        <fullName evidence="2">Uncharacterized protein</fullName>
    </submittedName>
</protein>
<organism evidence="2 3">
    <name type="scientific">Petrolisthes cinctipes</name>
    <name type="common">Flat porcelain crab</name>
    <dbReference type="NCBI Taxonomy" id="88211"/>
    <lineage>
        <taxon>Eukaryota</taxon>
        <taxon>Metazoa</taxon>
        <taxon>Ecdysozoa</taxon>
        <taxon>Arthropoda</taxon>
        <taxon>Crustacea</taxon>
        <taxon>Multicrustacea</taxon>
        <taxon>Malacostraca</taxon>
        <taxon>Eumalacostraca</taxon>
        <taxon>Eucarida</taxon>
        <taxon>Decapoda</taxon>
        <taxon>Pleocyemata</taxon>
        <taxon>Anomura</taxon>
        <taxon>Galatheoidea</taxon>
        <taxon>Porcellanidae</taxon>
        <taxon>Petrolisthes</taxon>
    </lineage>
</organism>
<evidence type="ECO:0000256" key="1">
    <source>
        <dbReference type="SAM" id="MobiDB-lite"/>
    </source>
</evidence>
<dbReference type="Proteomes" id="UP001286313">
    <property type="component" value="Unassembled WGS sequence"/>
</dbReference>
<feature type="region of interest" description="Disordered" evidence="1">
    <location>
        <begin position="30"/>
        <end position="87"/>
    </location>
</feature>
<evidence type="ECO:0000313" key="3">
    <source>
        <dbReference type="Proteomes" id="UP001286313"/>
    </source>
</evidence>
<feature type="compositionally biased region" description="Low complexity" evidence="1">
    <location>
        <begin position="30"/>
        <end position="53"/>
    </location>
</feature>
<sequence length="130" mass="13913">MLAILPSSTQHNPNPRLGSPLLFALQRLHPSSPPLQHLPTPLPTSLYPSPILSQPLYPSPNDSTSPLHLSNASQLHSQPLYPSPNLSQPLYLSPNPSPLLLSQCLSIPLPTPLYPSPNPSTTAITDVVVA</sequence>
<keyword evidence="3" id="KW-1185">Reference proteome</keyword>